<dbReference type="Gene3D" id="3.30.450.20">
    <property type="entry name" value="PAS domain"/>
    <property type="match status" value="2"/>
</dbReference>
<gene>
    <name evidence="15" type="ORF">CXB77_00540</name>
</gene>
<dbReference type="SMART" id="SM00388">
    <property type="entry name" value="HisKA"/>
    <property type="match status" value="1"/>
</dbReference>
<comment type="caution">
    <text evidence="15">The sequence shown here is derived from an EMBL/GenBank/DDBJ whole genome shotgun (WGS) entry which is preliminary data.</text>
</comment>
<keyword evidence="8" id="KW-0902">Two-component regulatory system</keyword>
<dbReference type="Pfam" id="PF02518">
    <property type="entry name" value="HATPase_c"/>
    <property type="match status" value="1"/>
</dbReference>
<protein>
    <recommendedName>
        <fullName evidence="10">Sensory/regulatory protein RpfC</fullName>
        <ecNumber evidence="2">2.7.13.3</ecNumber>
    </recommendedName>
</protein>
<keyword evidence="11" id="KW-0472">Membrane</keyword>
<dbReference type="PROSITE" id="PS50113">
    <property type="entry name" value="PAC"/>
    <property type="match status" value="2"/>
</dbReference>
<dbReference type="CDD" id="cd00082">
    <property type="entry name" value="HisKA"/>
    <property type="match status" value="1"/>
</dbReference>
<dbReference type="Pfam" id="PF00512">
    <property type="entry name" value="HisKA"/>
    <property type="match status" value="1"/>
</dbReference>
<dbReference type="InterPro" id="IPR003594">
    <property type="entry name" value="HATPase_dom"/>
</dbReference>
<dbReference type="EMBL" id="PPGH01000006">
    <property type="protein sequence ID" value="PQJ97637.1"/>
    <property type="molecule type" value="Genomic_DNA"/>
</dbReference>
<dbReference type="FunFam" id="1.10.287.130:FF:000002">
    <property type="entry name" value="Two-component osmosensing histidine kinase"/>
    <property type="match status" value="1"/>
</dbReference>
<comment type="catalytic activity">
    <reaction evidence="1">
        <text>ATP + protein L-histidine = ADP + protein N-phospho-L-histidine.</text>
        <dbReference type="EC" id="2.7.13.3"/>
    </reaction>
</comment>
<dbReference type="InterPro" id="IPR005467">
    <property type="entry name" value="His_kinase_dom"/>
</dbReference>
<dbReference type="GO" id="GO:0005524">
    <property type="term" value="F:ATP binding"/>
    <property type="evidence" value="ECO:0007669"/>
    <property type="project" value="UniProtKB-KW"/>
</dbReference>
<dbReference type="Pfam" id="PF08448">
    <property type="entry name" value="PAS_4"/>
    <property type="match status" value="1"/>
</dbReference>
<evidence type="ECO:0000256" key="7">
    <source>
        <dbReference type="ARBA" id="ARBA00022840"/>
    </source>
</evidence>
<dbReference type="SUPFAM" id="SSF55785">
    <property type="entry name" value="PYP-like sensor domain (PAS domain)"/>
    <property type="match status" value="2"/>
</dbReference>
<keyword evidence="7" id="KW-0067">ATP-binding</keyword>
<evidence type="ECO:0000256" key="6">
    <source>
        <dbReference type="ARBA" id="ARBA00022777"/>
    </source>
</evidence>
<reference evidence="15 16" key="1">
    <citation type="submission" date="2018-01" db="EMBL/GenBank/DDBJ databases">
        <title>The complete genome sequence of Chromatium okenii LaCa, a purple sulfur bacterium with a turbulent life.</title>
        <authorList>
            <person name="Luedin S.M."/>
            <person name="Liechti N."/>
            <person name="Storelli N."/>
            <person name="Danza F."/>
            <person name="Wittwer M."/>
            <person name="Pothier J.F."/>
            <person name="Tonolla M.A."/>
        </authorList>
    </citation>
    <scope>NUCLEOTIDE SEQUENCE [LARGE SCALE GENOMIC DNA]</scope>
    <source>
        <strain evidence="15 16">LaCa</strain>
    </source>
</reference>
<dbReference type="PANTHER" id="PTHR45339:SF1">
    <property type="entry name" value="HYBRID SIGNAL TRANSDUCTION HISTIDINE KINASE J"/>
    <property type="match status" value="1"/>
</dbReference>
<dbReference type="InterPro" id="IPR036890">
    <property type="entry name" value="HATPase_C_sf"/>
</dbReference>
<dbReference type="PANTHER" id="PTHR45339">
    <property type="entry name" value="HYBRID SIGNAL TRANSDUCTION HISTIDINE KINASE J"/>
    <property type="match status" value="1"/>
</dbReference>
<evidence type="ECO:0000256" key="5">
    <source>
        <dbReference type="ARBA" id="ARBA00022741"/>
    </source>
</evidence>
<organism evidence="15 16">
    <name type="scientific">Chromatium okenii</name>
    <dbReference type="NCBI Taxonomy" id="61644"/>
    <lineage>
        <taxon>Bacteria</taxon>
        <taxon>Pseudomonadati</taxon>
        <taxon>Pseudomonadota</taxon>
        <taxon>Gammaproteobacteria</taxon>
        <taxon>Chromatiales</taxon>
        <taxon>Chromatiaceae</taxon>
        <taxon>Chromatium</taxon>
    </lineage>
</organism>
<evidence type="ECO:0000256" key="1">
    <source>
        <dbReference type="ARBA" id="ARBA00000085"/>
    </source>
</evidence>
<feature type="domain" description="PAS" evidence="13">
    <location>
        <begin position="363"/>
        <end position="407"/>
    </location>
</feature>
<feature type="domain" description="PAC" evidence="14">
    <location>
        <begin position="572"/>
        <end position="627"/>
    </location>
</feature>
<keyword evidence="16" id="KW-1185">Reference proteome</keyword>
<dbReference type="GO" id="GO:0000155">
    <property type="term" value="F:phosphorelay sensor kinase activity"/>
    <property type="evidence" value="ECO:0007669"/>
    <property type="project" value="InterPro"/>
</dbReference>
<dbReference type="SMART" id="SM00086">
    <property type="entry name" value="PAC"/>
    <property type="match status" value="1"/>
</dbReference>
<evidence type="ECO:0000256" key="2">
    <source>
        <dbReference type="ARBA" id="ARBA00012438"/>
    </source>
</evidence>
<dbReference type="PRINTS" id="PR00344">
    <property type="entry name" value="BCTRLSENSOR"/>
</dbReference>
<dbReference type="PROSITE" id="PS50112">
    <property type="entry name" value="PAS"/>
    <property type="match status" value="2"/>
</dbReference>
<evidence type="ECO:0000256" key="10">
    <source>
        <dbReference type="ARBA" id="ARBA00068150"/>
    </source>
</evidence>
<dbReference type="SUPFAM" id="SSF55874">
    <property type="entry name" value="ATPase domain of HSP90 chaperone/DNA topoisomerase II/histidine kinase"/>
    <property type="match status" value="1"/>
</dbReference>
<dbReference type="InterPro" id="IPR036097">
    <property type="entry name" value="HisK_dim/P_sf"/>
</dbReference>
<dbReference type="FunFam" id="3.30.565.10:FF:000010">
    <property type="entry name" value="Sensor histidine kinase RcsC"/>
    <property type="match status" value="1"/>
</dbReference>
<dbReference type="SMART" id="SM00387">
    <property type="entry name" value="HATPase_c"/>
    <property type="match status" value="1"/>
</dbReference>
<evidence type="ECO:0000256" key="11">
    <source>
        <dbReference type="SAM" id="Phobius"/>
    </source>
</evidence>
<proteinExistence type="predicted"/>
<evidence type="ECO:0000313" key="15">
    <source>
        <dbReference type="EMBL" id="PQJ97637.1"/>
    </source>
</evidence>
<dbReference type="InterPro" id="IPR004358">
    <property type="entry name" value="Sig_transdc_His_kin-like_C"/>
</dbReference>
<accession>A0A2S7XV45</accession>
<keyword evidence="4" id="KW-0808">Transferase</keyword>
<keyword evidence="3" id="KW-0597">Phosphoprotein</keyword>
<dbReference type="CDD" id="cd16922">
    <property type="entry name" value="HATPase_EvgS-ArcB-TorS-like"/>
    <property type="match status" value="1"/>
</dbReference>
<evidence type="ECO:0000256" key="8">
    <source>
        <dbReference type="ARBA" id="ARBA00023012"/>
    </source>
</evidence>
<evidence type="ECO:0000256" key="9">
    <source>
        <dbReference type="ARBA" id="ARBA00064003"/>
    </source>
</evidence>
<dbReference type="InterPro" id="IPR013656">
    <property type="entry name" value="PAS_4"/>
</dbReference>
<dbReference type="CDD" id="cd00130">
    <property type="entry name" value="PAS"/>
    <property type="match status" value="2"/>
</dbReference>
<dbReference type="InterPro" id="IPR001610">
    <property type="entry name" value="PAC"/>
</dbReference>
<dbReference type="Pfam" id="PF13426">
    <property type="entry name" value="PAS_9"/>
    <property type="match status" value="1"/>
</dbReference>
<dbReference type="InterPro" id="IPR000700">
    <property type="entry name" value="PAS-assoc_C"/>
</dbReference>
<dbReference type="PROSITE" id="PS50109">
    <property type="entry name" value="HIS_KIN"/>
    <property type="match status" value="1"/>
</dbReference>
<name>A0A2S7XV45_9GAMM</name>
<evidence type="ECO:0000256" key="4">
    <source>
        <dbReference type="ARBA" id="ARBA00022679"/>
    </source>
</evidence>
<dbReference type="SUPFAM" id="SSF47384">
    <property type="entry name" value="Homodimeric domain of signal transducing histidine kinase"/>
    <property type="match status" value="1"/>
</dbReference>
<dbReference type="SMART" id="SM00091">
    <property type="entry name" value="PAS"/>
    <property type="match status" value="2"/>
</dbReference>
<feature type="domain" description="Histidine kinase" evidence="12">
    <location>
        <begin position="645"/>
        <end position="868"/>
    </location>
</feature>
<evidence type="ECO:0000259" key="14">
    <source>
        <dbReference type="PROSITE" id="PS50113"/>
    </source>
</evidence>
<dbReference type="EC" id="2.7.13.3" evidence="2"/>
<evidence type="ECO:0000259" key="13">
    <source>
        <dbReference type="PROSITE" id="PS50112"/>
    </source>
</evidence>
<keyword evidence="11" id="KW-0812">Transmembrane</keyword>
<dbReference type="Gene3D" id="1.10.287.130">
    <property type="match status" value="1"/>
</dbReference>
<dbReference type="InterPro" id="IPR003661">
    <property type="entry name" value="HisK_dim/P_dom"/>
</dbReference>
<dbReference type="AlphaFoldDB" id="A0A2S7XV45"/>
<evidence type="ECO:0000313" key="16">
    <source>
        <dbReference type="Proteomes" id="UP000239936"/>
    </source>
</evidence>
<dbReference type="Gene3D" id="3.30.565.10">
    <property type="entry name" value="Histidine kinase-like ATPase, C-terminal domain"/>
    <property type="match status" value="1"/>
</dbReference>
<dbReference type="InterPro" id="IPR000014">
    <property type="entry name" value="PAS"/>
</dbReference>
<keyword evidence="5" id="KW-0547">Nucleotide-binding</keyword>
<comment type="subunit">
    <text evidence="9">At low DSF concentrations, interacts with RpfF.</text>
</comment>
<keyword evidence="6" id="KW-0418">Kinase</keyword>
<evidence type="ECO:0000256" key="3">
    <source>
        <dbReference type="ARBA" id="ARBA00022553"/>
    </source>
</evidence>
<feature type="domain" description="PAS" evidence="13">
    <location>
        <begin position="503"/>
        <end position="581"/>
    </location>
</feature>
<keyword evidence="11" id="KW-1133">Transmembrane helix</keyword>
<feature type="transmembrane region" description="Helical" evidence="11">
    <location>
        <begin position="313"/>
        <end position="334"/>
    </location>
</feature>
<dbReference type="Proteomes" id="UP000239936">
    <property type="component" value="Unassembled WGS sequence"/>
</dbReference>
<dbReference type="NCBIfam" id="TIGR00229">
    <property type="entry name" value="sensory_box"/>
    <property type="match status" value="2"/>
</dbReference>
<evidence type="ECO:0000259" key="12">
    <source>
        <dbReference type="PROSITE" id="PS50109"/>
    </source>
</evidence>
<sequence length="943" mass="104939">MPHCCQMALFYSVIKSFKTWMLVSRMRFTQLLPLALLIAAIVTLTAGGIAINFNHQKESEAARLNSIVESKARQIADWLNERRGDARFIQESYLATEIGSNIAKTPVLNSNLIALLKAFARDNAFQSIRLLTAQGESIWSSVNLPVDTQLLTAIQECIEEQRIRIYGPYRDAQGNLHLDFITPLPIREQQPNLVIVLHSNPVAYLYPTLQNWPVPSATGEILLVRREGNEFIALNNLHHQPDSALTLNLSSTLLNFVAAQIPIAAQLPSNAIEGIDYRGKSVMSVGLMVPDTDWLLIAKRDLSEIDSEVISNVIWISLVGLLALLMTVTGAFLLRQREQLEIAESVHDAQLARLKVLNLLADEIAQRRALIEQSRDGILVFDMDHRVIEGNQRMADMLGCTTQELIGMRSWEMDAVMSEEMIRENFNPFPHHGFVFETRHRRCDGSEYPVEVSASSVLWGEQNFVLCICRDITERKQIELQLAQERAHLEDRVNERTAELHQQSQELRAIIDNIPHMIWLKDVKGRFLVVNQTMANVVGGAVQDLLGQTDFDLWPMELAKRYRADDRAVIAIRQQMTLDEPILHGTEIVISETFKAPVLDAAGNVLGTVGFSRDVSAAKELERVREQAREAAESANRAKSAFLANMSHEIRTPMNAIVGLTYLLQRSNMMPEQVARLDKIAVAAQHLLLIINDILDLSKIEAERLELEQTDFALTDILDHTRSLITDQAQLKGLTVTADAGDVPNWLHGDPTRLRQSLLNFASNAVKFTTSGGVHLRCYLIKDETLTAQQLKVRFEVNDTGIGIAPEELPRLFTPFGQADVSTTRKHGGTGLGLAITRRLAQLMGGDAGVETALGYGSTFWFTATLQRGKSGAIPTPAATSQLTSELELRQSCAGARVLLAEDNAVNREVALELLDAVALVAEVAENGAKRWRWRPVGITTSC</sequence>
<dbReference type="InterPro" id="IPR035965">
    <property type="entry name" value="PAS-like_dom_sf"/>
</dbReference>
<dbReference type="OrthoDB" id="9810730at2"/>
<feature type="domain" description="PAC" evidence="14">
    <location>
        <begin position="434"/>
        <end position="484"/>
    </location>
</feature>